<dbReference type="STRING" id="1524460.IX84_18160"/>
<evidence type="ECO:0000313" key="1">
    <source>
        <dbReference type="EMBL" id="KGE86963.1"/>
    </source>
</evidence>
<reference evidence="1 2" key="1">
    <citation type="journal article" date="2014" name="Int. J. Syst. Evol. Microbiol.">
        <title>Phaeodactylibacter xiamenensis gen. nov., sp. nov., a member of the family Saprospiraceae isolated from the marine alga Phaeodactylum tricornutum.</title>
        <authorList>
            <person name="Chen Z.Jr."/>
            <person name="Lei X."/>
            <person name="Lai Q."/>
            <person name="Li Y."/>
            <person name="Zhang B."/>
            <person name="Zhang J."/>
            <person name="Zhang H."/>
            <person name="Yang L."/>
            <person name="Zheng W."/>
            <person name="Tian Y."/>
            <person name="Yu Z."/>
            <person name="Xu H.Jr."/>
            <person name="Zheng T."/>
        </authorList>
    </citation>
    <scope>NUCLEOTIDE SEQUENCE [LARGE SCALE GENOMIC DNA]</scope>
    <source>
        <strain evidence="1 2">KD52</strain>
    </source>
</reference>
<comment type="caution">
    <text evidence="1">The sequence shown here is derived from an EMBL/GenBank/DDBJ whole genome shotgun (WGS) entry which is preliminary data.</text>
</comment>
<dbReference type="AlphaFoldDB" id="A0A098S579"/>
<evidence type="ECO:0000313" key="2">
    <source>
        <dbReference type="Proteomes" id="UP000029736"/>
    </source>
</evidence>
<proteinExistence type="predicted"/>
<name>A0A098S579_9BACT</name>
<accession>A0A098S579</accession>
<dbReference type="InterPro" id="IPR036196">
    <property type="entry name" value="Ptyr_pPase_sf"/>
</dbReference>
<dbReference type="EMBL" id="JPOS01000039">
    <property type="protein sequence ID" value="KGE86963.1"/>
    <property type="molecule type" value="Genomic_DNA"/>
</dbReference>
<dbReference type="OrthoDB" id="9793058at2"/>
<dbReference type="RefSeq" id="WP_044223568.1">
    <property type="nucleotide sequence ID" value="NZ_JBKAGJ010000008.1"/>
</dbReference>
<dbReference type="PANTHER" id="PTHR43428:SF1">
    <property type="entry name" value="ARSENATE REDUCTASE"/>
    <property type="match status" value="1"/>
</dbReference>
<gene>
    <name evidence="1" type="ORF">IX84_18160</name>
</gene>
<dbReference type="SUPFAM" id="SSF52788">
    <property type="entry name" value="Phosphotyrosine protein phosphatases I"/>
    <property type="match status" value="1"/>
</dbReference>
<dbReference type="Gene3D" id="3.40.50.2300">
    <property type="match status" value="1"/>
</dbReference>
<organism evidence="1 2">
    <name type="scientific">Phaeodactylibacter xiamenensis</name>
    <dbReference type="NCBI Taxonomy" id="1524460"/>
    <lineage>
        <taxon>Bacteria</taxon>
        <taxon>Pseudomonadati</taxon>
        <taxon>Bacteroidota</taxon>
        <taxon>Saprospiria</taxon>
        <taxon>Saprospirales</taxon>
        <taxon>Haliscomenobacteraceae</taxon>
        <taxon>Phaeodactylibacter</taxon>
    </lineage>
</organism>
<dbReference type="Proteomes" id="UP000029736">
    <property type="component" value="Unassembled WGS sequence"/>
</dbReference>
<protein>
    <submittedName>
        <fullName evidence="1">Protein tyrosine phosphatase</fullName>
    </submittedName>
</protein>
<dbReference type="PANTHER" id="PTHR43428">
    <property type="entry name" value="ARSENATE REDUCTASE"/>
    <property type="match status" value="1"/>
</dbReference>
<sequence>MGLLPKLNAYAESLLQEAQQIPDERKALLQQLADYLVQSKKAPVKLNFICTHNSRRSHIAQIWAAAGAAYLGIPGVETYSGGTEATAFNPRAVAALQRTGFKIDSPGGENPHYQVAFAETQAPLICYSKTFDAPVNPQSGFAAIMTCSDADENCPFIPGAAFRLPLTYDDPKVADGTPEETARYDERVRQIGRETLYAMQLAAQKMKSA</sequence>
<keyword evidence="2" id="KW-1185">Reference proteome</keyword>